<gene>
    <name evidence="1" type="ORF">LOK49_LG12G01956</name>
</gene>
<comment type="caution">
    <text evidence="1">The sequence shown here is derived from an EMBL/GenBank/DDBJ whole genome shotgun (WGS) entry which is preliminary data.</text>
</comment>
<accession>A0ACC0FTI1</accession>
<proteinExistence type="predicted"/>
<sequence length="249" mass="28311">MNLLNDQIVEPCDLLLISLFLRLDCAAAHHHHSQGSLSPTFGCSLCKQEYYLSIVSERLGCTISFSECGGIEIEENWDKVKAIFLPTEKPMTTEAIAPLIATLPLELRFHLQSSFSRKFLKYFRRMTRRSQPSRSNKPSIKYRCSSLEGASFELSDFDDGNYAPTSSGNCKQNCRKSKPKSSEMLSTAELISAVDQIWNCASRSLDFFQHKSNLRHSDGIFRKRMYFVIQVGKEMAGHLPHLRRSTFPS</sequence>
<evidence type="ECO:0000313" key="1">
    <source>
        <dbReference type="EMBL" id="KAI7991598.1"/>
    </source>
</evidence>
<keyword evidence="2" id="KW-1185">Reference proteome</keyword>
<organism evidence="1 2">
    <name type="scientific">Camellia lanceoleosa</name>
    <dbReference type="NCBI Taxonomy" id="1840588"/>
    <lineage>
        <taxon>Eukaryota</taxon>
        <taxon>Viridiplantae</taxon>
        <taxon>Streptophyta</taxon>
        <taxon>Embryophyta</taxon>
        <taxon>Tracheophyta</taxon>
        <taxon>Spermatophyta</taxon>
        <taxon>Magnoliopsida</taxon>
        <taxon>eudicotyledons</taxon>
        <taxon>Gunneridae</taxon>
        <taxon>Pentapetalae</taxon>
        <taxon>asterids</taxon>
        <taxon>Ericales</taxon>
        <taxon>Theaceae</taxon>
        <taxon>Camellia</taxon>
    </lineage>
</organism>
<reference evidence="1 2" key="1">
    <citation type="journal article" date="2022" name="Plant J.">
        <title>Chromosome-level genome of Camellia lanceoleosa provides a valuable resource for understanding genome evolution and self-incompatibility.</title>
        <authorList>
            <person name="Gong W."/>
            <person name="Xiao S."/>
            <person name="Wang L."/>
            <person name="Liao Z."/>
            <person name="Chang Y."/>
            <person name="Mo W."/>
            <person name="Hu G."/>
            <person name="Li W."/>
            <person name="Zhao G."/>
            <person name="Zhu H."/>
            <person name="Hu X."/>
            <person name="Ji K."/>
            <person name="Xiang X."/>
            <person name="Song Q."/>
            <person name="Yuan D."/>
            <person name="Jin S."/>
            <person name="Zhang L."/>
        </authorList>
    </citation>
    <scope>NUCLEOTIDE SEQUENCE [LARGE SCALE GENOMIC DNA]</scope>
    <source>
        <strain evidence="1">SQ_2022a</strain>
    </source>
</reference>
<name>A0ACC0FTI1_9ERIC</name>
<evidence type="ECO:0000313" key="2">
    <source>
        <dbReference type="Proteomes" id="UP001060215"/>
    </source>
</evidence>
<protein>
    <submittedName>
        <fullName evidence="1">ATP-citrate synthase alpha chain protein 2</fullName>
    </submittedName>
</protein>
<dbReference type="EMBL" id="CM045770">
    <property type="protein sequence ID" value="KAI7991598.1"/>
    <property type="molecule type" value="Genomic_DNA"/>
</dbReference>
<dbReference type="Proteomes" id="UP001060215">
    <property type="component" value="Chromosome 13"/>
</dbReference>